<dbReference type="InterPro" id="IPR050951">
    <property type="entry name" value="Retrovirus_Pol_polyprotein"/>
</dbReference>
<keyword evidence="4" id="KW-0255">Endonuclease</keyword>
<reference evidence="10" key="1">
    <citation type="journal article" date="2019" name="Plant Biotechnol. J.">
        <title>Genome sequencing of the Australian wild diploid species Gossypium australe highlights disease resistance and delayed gland morphogenesis.</title>
        <authorList>
            <person name="Cai Y."/>
            <person name="Cai X."/>
            <person name="Wang Q."/>
            <person name="Wang P."/>
            <person name="Zhang Y."/>
            <person name="Cai C."/>
            <person name="Xu Y."/>
            <person name="Wang K."/>
            <person name="Zhou Z."/>
            <person name="Wang C."/>
            <person name="Geng S."/>
            <person name="Li B."/>
            <person name="Dong Q."/>
            <person name="Hou Y."/>
            <person name="Wang H."/>
            <person name="Ai P."/>
            <person name="Liu Z."/>
            <person name="Yi F."/>
            <person name="Sun M."/>
            <person name="An G."/>
            <person name="Cheng J."/>
            <person name="Zhang Y."/>
            <person name="Shi Q."/>
            <person name="Xie Y."/>
            <person name="Shi X."/>
            <person name="Chang Y."/>
            <person name="Huang F."/>
            <person name="Chen Y."/>
            <person name="Hong S."/>
            <person name="Mi L."/>
            <person name="Sun Q."/>
            <person name="Zhang L."/>
            <person name="Zhou B."/>
            <person name="Peng R."/>
            <person name="Zhang X."/>
            <person name="Liu F."/>
        </authorList>
    </citation>
    <scope>NUCLEOTIDE SEQUENCE [LARGE SCALE GENOMIC DNA]</scope>
    <source>
        <strain evidence="10">cv. PA1801</strain>
    </source>
</reference>
<keyword evidence="2" id="KW-0548">Nucleotidyltransferase</keyword>
<evidence type="ECO:0000259" key="8">
    <source>
        <dbReference type="Pfam" id="PF17917"/>
    </source>
</evidence>
<accession>A0A5B6X2B9</accession>
<evidence type="ECO:0000256" key="1">
    <source>
        <dbReference type="ARBA" id="ARBA00022679"/>
    </source>
</evidence>
<organism evidence="9 10">
    <name type="scientific">Gossypium australe</name>
    <dbReference type="NCBI Taxonomy" id="47621"/>
    <lineage>
        <taxon>Eukaryota</taxon>
        <taxon>Viridiplantae</taxon>
        <taxon>Streptophyta</taxon>
        <taxon>Embryophyta</taxon>
        <taxon>Tracheophyta</taxon>
        <taxon>Spermatophyta</taxon>
        <taxon>Magnoliopsida</taxon>
        <taxon>eudicotyledons</taxon>
        <taxon>Gunneridae</taxon>
        <taxon>Pentapetalae</taxon>
        <taxon>rosids</taxon>
        <taxon>malvids</taxon>
        <taxon>Malvales</taxon>
        <taxon>Malvaceae</taxon>
        <taxon>Malvoideae</taxon>
        <taxon>Gossypium</taxon>
    </lineage>
</organism>
<dbReference type="Gene3D" id="3.30.70.270">
    <property type="match status" value="2"/>
</dbReference>
<feature type="domain" description="Reverse transcriptase" evidence="7">
    <location>
        <begin position="36"/>
        <end position="185"/>
    </location>
</feature>
<proteinExistence type="predicted"/>
<dbReference type="SUPFAM" id="SSF53098">
    <property type="entry name" value="Ribonuclease H-like"/>
    <property type="match status" value="1"/>
</dbReference>
<evidence type="ECO:0000256" key="6">
    <source>
        <dbReference type="ARBA" id="ARBA00022918"/>
    </source>
</evidence>
<feature type="domain" description="Reverse transcriptase RNase H-like" evidence="8">
    <location>
        <begin position="272"/>
        <end position="355"/>
    </location>
</feature>
<keyword evidence="10" id="KW-1185">Reference proteome</keyword>
<keyword evidence="1" id="KW-0808">Transferase</keyword>
<dbReference type="GO" id="GO:0004519">
    <property type="term" value="F:endonuclease activity"/>
    <property type="evidence" value="ECO:0007669"/>
    <property type="project" value="UniProtKB-KW"/>
</dbReference>
<dbReference type="AlphaFoldDB" id="A0A5B6X2B9"/>
<evidence type="ECO:0000256" key="3">
    <source>
        <dbReference type="ARBA" id="ARBA00022722"/>
    </source>
</evidence>
<keyword evidence="5" id="KW-0378">Hydrolase</keyword>
<dbReference type="CDD" id="cd01647">
    <property type="entry name" value="RT_LTR"/>
    <property type="match status" value="1"/>
</dbReference>
<dbReference type="OrthoDB" id="1667550at2759"/>
<evidence type="ECO:0000313" key="10">
    <source>
        <dbReference type="Proteomes" id="UP000325315"/>
    </source>
</evidence>
<dbReference type="Pfam" id="PF17917">
    <property type="entry name" value="RT_RNaseH"/>
    <property type="match status" value="1"/>
</dbReference>
<dbReference type="FunFam" id="3.30.70.270:FF:000020">
    <property type="entry name" value="Transposon Tf2-6 polyprotein-like Protein"/>
    <property type="match status" value="1"/>
</dbReference>
<dbReference type="InterPro" id="IPR043502">
    <property type="entry name" value="DNA/RNA_pol_sf"/>
</dbReference>
<sequence length="535" mass="63193">MAPKELKELKVKLQELLDYGFINPSVLPWGAPFLFVNKKDGSMRLCIDYRQLNKLTVKNKYSLPRIDDLFVQFTGATVFSKIDLRLSYYHLKVREFDISKTSFRTRYDHYEFLVMPFSLTNAPTAFMDLMNRVFFIDDILIYSKIEAEHEEHLRVVLQTLCEKKFYDKLRKYKFWFHEVMFLGHVVSVEGIQVVRKKIEATLDWKQPKNVSEIRSFLGLIGYYKRFVEGFSLIATPPMTKLLRKRAPFKWIEGQQVSFEKLKSMLAQRESRKEFLDYNDASHTVFGCVLMQNEKLKPHVCNYPTHDLKLVVVVFALKIWRYYLYVEKCIIYTDHKILKYLLTEKELKLRQRRWIELSLYEDEGFLEDLQVRPTLVDEIKLKQSLDLSIVPHIKQIEEGNTTDFGFNLEGIPCYRGREQNVLRYSGIVLVVGSKVRCVEFVGKCLTCQQVKDEHQVPFGLLQPIQIPQWKWERVTMDLVSGLPLTPSRKIQYDSWVPVSIISDQDPRFTSRFWNKLNEAFDRQLDFSKTFHPGSDG</sequence>
<dbReference type="SUPFAM" id="SSF56672">
    <property type="entry name" value="DNA/RNA polymerases"/>
    <property type="match status" value="1"/>
</dbReference>
<evidence type="ECO:0000256" key="4">
    <source>
        <dbReference type="ARBA" id="ARBA00022759"/>
    </source>
</evidence>
<dbReference type="Pfam" id="PF00078">
    <property type="entry name" value="RVT_1"/>
    <property type="match status" value="1"/>
</dbReference>
<evidence type="ECO:0000313" key="9">
    <source>
        <dbReference type="EMBL" id="KAA3487706.1"/>
    </source>
</evidence>
<dbReference type="EMBL" id="SMMG02000001">
    <property type="protein sequence ID" value="KAA3487706.1"/>
    <property type="molecule type" value="Genomic_DNA"/>
</dbReference>
<evidence type="ECO:0000256" key="5">
    <source>
        <dbReference type="ARBA" id="ARBA00022801"/>
    </source>
</evidence>
<keyword evidence="3" id="KW-0540">Nuclease</keyword>
<dbReference type="InterPro" id="IPR043128">
    <property type="entry name" value="Rev_trsase/Diguanyl_cyclase"/>
</dbReference>
<dbReference type="GO" id="GO:0016787">
    <property type="term" value="F:hydrolase activity"/>
    <property type="evidence" value="ECO:0007669"/>
    <property type="project" value="UniProtKB-KW"/>
</dbReference>
<evidence type="ECO:0000256" key="2">
    <source>
        <dbReference type="ARBA" id="ARBA00022695"/>
    </source>
</evidence>
<dbReference type="InterPro" id="IPR041373">
    <property type="entry name" value="RT_RNaseH"/>
</dbReference>
<dbReference type="InterPro" id="IPR000477">
    <property type="entry name" value="RT_dom"/>
</dbReference>
<name>A0A5B6X2B9_9ROSI</name>
<protein>
    <submittedName>
        <fullName evidence="9">DNA/RNA polymerases superfamily protein</fullName>
    </submittedName>
</protein>
<dbReference type="Proteomes" id="UP000325315">
    <property type="component" value="Unassembled WGS sequence"/>
</dbReference>
<dbReference type="InterPro" id="IPR012337">
    <property type="entry name" value="RNaseH-like_sf"/>
</dbReference>
<dbReference type="GO" id="GO:0003964">
    <property type="term" value="F:RNA-directed DNA polymerase activity"/>
    <property type="evidence" value="ECO:0007669"/>
    <property type="project" value="UniProtKB-KW"/>
</dbReference>
<evidence type="ECO:0000259" key="7">
    <source>
        <dbReference type="Pfam" id="PF00078"/>
    </source>
</evidence>
<dbReference type="PANTHER" id="PTHR37984:SF5">
    <property type="entry name" value="PROTEIN NYNRIN-LIKE"/>
    <property type="match status" value="1"/>
</dbReference>
<gene>
    <name evidence="9" type="ORF">EPI10_031519</name>
</gene>
<dbReference type="PANTHER" id="PTHR37984">
    <property type="entry name" value="PROTEIN CBG26694"/>
    <property type="match status" value="1"/>
</dbReference>
<comment type="caution">
    <text evidence="9">The sequence shown here is derived from an EMBL/GenBank/DDBJ whole genome shotgun (WGS) entry which is preliminary data.</text>
</comment>
<dbReference type="Gene3D" id="3.10.10.10">
    <property type="entry name" value="HIV Type 1 Reverse Transcriptase, subunit A, domain 1"/>
    <property type="match status" value="1"/>
</dbReference>
<keyword evidence="6" id="KW-0695">RNA-directed DNA polymerase</keyword>